<dbReference type="InterPro" id="IPR032675">
    <property type="entry name" value="LRR_dom_sf"/>
</dbReference>
<dbReference type="GO" id="GO:0016020">
    <property type="term" value="C:membrane"/>
    <property type="evidence" value="ECO:0007669"/>
    <property type="project" value="UniProtKB-SubCell"/>
</dbReference>
<dbReference type="PANTHER" id="PTHR48053">
    <property type="entry name" value="LEUCINE RICH REPEAT FAMILY PROTEIN, EXPRESSED"/>
    <property type="match status" value="1"/>
</dbReference>
<keyword evidence="3" id="KW-0732">Signal</keyword>
<reference evidence="8 9" key="1">
    <citation type="journal article" date="2016" name="Sci. Rep.">
        <title>The genome sequence of the outbreeding globe artichoke constructed de novo incorporating a phase-aware low-pass sequencing strategy of F1 progeny.</title>
        <authorList>
            <person name="Scaglione D."/>
            <person name="Reyes-Chin-Wo S."/>
            <person name="Acquadro A."/>
            <person name="Froenicke L."/>
            <person name="Portis E."/>
            <person name="Beitel C."/>
            <person name="Tirone M."/>
            <person name="Mauro R."/>
            <person name="Lo Monaco A."/>
            <person name="Mauromicale G."/>
            <person name="Faccioli P."/>
            <person name="Cattivelli L."/>
            <person name="Rieseberg L."/>
            <person name="Michelmore R."/>
            <person name="Lanteri S."/>
        </authorList>
    </citation>
    <scope>NUCLEOTIDE SEQUENCE [LARGE SCALE GENOMIC DNA]</scope>
    <source>
        <strain evidence="8">2C</strain>
    </source>
</reference>
<comment type="caution">
    <text evidence="8">The sequence shown here is derived from an EMBL/GenBank/DDBJ whole genome shotgun (WGS) entry which is preliminary data.</text>
</comment>
<dbReference type="InterPro" id="IPR051716">
    <property type="entry name" value="Plant_RL_S/T_kinase"/>
</dbReference>
<gene>
    <name evidence="8" type="ORF">Ccrd_022210</name>
</gene>
<dbReference type="PANTHER" id="PTHR48053:SF71">
    <property type="entry name" value="LEUCINE RICH REPEAT FAMILY PROTEIN, EXPRESSED"/>
    <property type="match status" value="1"/>
</dbReference>
<keyword evidence="5" id="KW-0472">Membrane</keyword>
<evidence type="ECO:0000256" key="4">
    <source>
        <dbReference type="ARBA" id="ARBA00022737"/>
    </source>
</evidence>
<keyword evidence="2" id="KW-0433">Leucine-rich repeat</keyword>
<dbReference type="Pfam" id="PF00560">
    <property type="entry name" value="LRR_1"/>
    <property type="match status" value="2"/>
</dbReference>
<dbReference type="Gramene" id="KVH99555">
    <property type="protein sequence ID" value="KVH99555"/>
    <property type="gene ID" value="Ccrd_022210"/>
</dbReference>
<accession>A0A103XZ86</accession>
<evidence type="ECO:0000313" key="9">
    <source>
        <dbReference type="Proteomes" id="UP000243975"/>
    </source>
</evidence>
<organism evidence="8 9">
    <name type="scientific">Cynara cardunculus var. scolymus</name>
    <name type="common">Globe artichoke</name>
    <name type="synonym">Cynara scolymus</name>
    <dbReference type="NCBI Taxonomy" id="59895"/>
    <lineage>
        <taxon>Eukaryota</taxon>
        <taxon>Viridiplantae</taxon>
        <taxon>Streptophyta</taxon>
        <taxon>Embryophyta</taxon>
        <taxon>Tracheophyta</taxon>
        <taxon>Spermatophyta</taxon>
        <taxon>Magnoliopsida</taxon>
        <taxon>eudicotyledons</taxon>
        <taxon>Gunneridae</taxon>
        <taxon>Pentapetalae</taxon>
        <taxon>asterids</taxon>
        <taxon>campanulids</taxon>
        <taxon>Asterales</taxon>
        <taxon>Asteraceae</taxon>
        <taxon>Carduoideae</taxon>
        <taxon>Cardueae</taxon>
        <taxon>Carduinae</taxon>
        <taxon>Cynara</taxon>
    </lineage>
</organism>
<evidence type="ECO:0000256" key="3">
    <source>
        <dbReference type="ARBA" id="ARBA00022729"/>
    </source>
</evidence>
<evidence type="ECO:0000256" key="5">
    <source>
        <dbReference type="ARBA" id="ARBA00023136"/>
    </source>
</evidence>
<keyword evidence="6" id="KW-0675">Receptor</keyword>
<dbReference type="Proteomes" id="UP000243975">
    <property type="component" value="Unassembled WGS sequence"/>
</dbReference>
<dbReference type="AlphaFoldDB" id="A0A103XZ86"/>
<sequence length="73" mass="7884">VGKAELVIFTNNNISGSIPIVLANAINLQQLQLDSNQISGLIPPELGKLTNPEVFFAWDNELEGSIPSSFENC</sequence>
<dbReference type="SUPFAM" id="SSF52058">
    <property type="entry name" value="L domain-like"/>
    <property type="match status" value="1"/>
</dbReference>
<dbReference type="Gene3D" id="3.80.10.10">
    <property type="entry name" value="Ribonuclease Inhibitor"/>
    <property type="match status" value="1"/>
</dbReference>
<dbReference type="EMBL" id="LEKV01003441">
    <property type="protein sequence ID" value="KVH99555.1"/>
    <property type="molecule type" value="Genomic_DNA"/>
</dbReference>
<evidence type="ECO:0000256" key="7">
    <source>
        <dbReference type="ARBA" id="ARBA00023180"/>
    </source>
</evidence>
<comment type="subcellular location">
    <subcellularLocation>
        <location evidence="1">Membrane</location>
        <topology evidence="1">Single-pass type I membrane protein</topology>
    </subcellularLocation>
</comment>
<keyword evidence="9" id="KW-1185">Reference proteome</keyword>
<feature type="non-terminal residue" evidence="8">
    <location>
        <position position="1"/>
    </location>
</feature>
<evidence type="ECO:0000256" key="1">
    <source>
        <dbReference type="ARBA" id="ARBA00004479"/>
    </source>
</evidence>
<keyword evidence="7" id="KW-0325">Glycoprotein</keyword>
<evidence type="ECO:0000256" key="2">
    <source>
        <dbReference type="ARBA" id="ARBA00022614"/>
    </source>
</evidence>
<protein>
    <submittedName>
        <fullName evidence="8">Leucine-rich repeat-containing protein</fullName>
    </submittedName>
</protein>
<name>A0A103XZ86_CYNCS</name>
<proteinExistence type="predicted"/>
<evidence type="ECO:0000256" key="6">
    <source>
        <dbReference type="ARBA" id="ARBA00023170"/>
    </source>
</evidence>
<dbReference type="InterPro" id="IPR001611">
    <property type="entry name" value="Leu-rich_rpt"/>
</dbReference>
<keyword evidence="4" id="KW-0677">Repeat</keyword>
<dbReference type="FunFam" id="3.80.10.10:FF:000041">
    <property type="entry name" value="LRR receptor-like serine/threonine-protein kinase ERECTA"/>
    <property type="match status" value="1"/>
</dbReference>
<dbReference type="STRING" id="59895.A0A103XZ86"/>
<evidence type="ECO:0000313" key="8">
    <source>
        <dbReference type="EMBL" id="KVH99555.1"/>
    </source>
</evidence>